<organism evidence="1">
    <name type="scientific">marine sediment metagenome</name>
    <dbReference type="NCBI Taxonomy" id="412755"/>
    <lineage>
        <taxon>unclassified sequences</taxon>
        <taxon>metagenomes</taxon>
        <taxon>ecological metagenomes</taxon>
    </lineage>
</organism>
<evidence type="ECO:0000313" key="1">
    <source>
        <dbReference type="EMBL" id="GAF92095.1"/>
    </source>
</evidence>
<accession>X0UUG7</accession>
<dbReference type="EMBL" id="BARS01010307">
    <property type="protein sequence ID" value="GAF92095.1"/>
    <property type="molecule type" value="Genomic_DNA"/>
</dbReference>
<gene>
    <name evidence="1" type="ORF">S01H1_19146</name>
</gene>
<name>X0UUG7_9ZZZZ</name>
<proteinExistence type="predicted"/>
<comment type="caution">
    <text evidence="1">The sequence shown here is derived from an EMBL/GenBank/DDBJ whole genome shotgun (WGS) entry which is preliminary data.</text>
</comment>
<reference evidence="1" key="1">
    <citation type="journal article" date="2014" name="Front. Microbiol.">
        <title>High frequency of phylogenetically diverse reductive dehalogenase-homologous genes in deep subseafloor sedimentary metagenomes.</title>
        <authorList>
            <person name="Kawai M."/>
            <person name="Futagami T."/>
            <person name="Toyoda A."/>
            <person name="Takaki Y."/>
            <person name="Nishi S."/>
            <person name="Hori S."/>
            <person name="Arai W."/>
            <person name="Tsubouchi T."/>
            <person name="Morono Y."/>
            <person name="Uchiyama I."/>
            <person name="Ito T."/>
            <person name="Fujiyama A."/>
            <person name="Inagaki F."/>
            <person name="Takami H."/>
        </authorList>
    </citation>
    <scope>NUCLEOTIDE SEQUENCE</scope>
    <source>
        <strain evidence="1">Expedition CK06-06</strain>
    </source>
</reference>
<dbReference type="AlphaFoldDB" id="X0UUG7"/>
<protein>
    <submittedName>
        <fullName evidence="1">Uncharacterized protein</fullName>
    </submittedName>
</protein>
<sequence length="94" mass="10756">MSAHTKTHGLTCPNCAGVVPVPEGTRIVTCPFCDRRSYIQGERGVRRWQVSNQTSRQQAMNSVTGFFSGMNKAFDLKREAEIKELFLVYLPYWR</sequence>
<feature type="non-terminal residue" evidence="1">
    <location>
        <position position="94"/>
    </location>
</feature>